<dbReference type="STRING" id="177413.SAMN05660859_0074"/>
<dbReference type="Proteomes" id="UP000198889">
    <property type="component" value="Unassembled WGS sequence"/>
</dbReference>
<proteinExistence type="predicted"/>
<evidence type="ECO:0000313" key="2">
    <source>
        <dbReference type="Proteomes" id="UP000198889"/>
    </source>
</evidence>
<name>A0A1G4UPT3_9HYPH</name>
<accession>A0A1G4UPT3</accession>
<organism evidence="1 2">
    <name type="scientific">Ancylobacter rudongensis</name>
    <dbReference type="NCBI Taxonomy" id="177413"/>
    <lineage>
        <taxon>Bacteria</taxon>
        <taxon>Pseudomonadati</taxon>
        <taxon>Pseudomonadota</taxon>
        <taxon>Alphaproteobacteria</taxon>
        <taxon>Hyphomicrobiales</taxon>
        <taxon>Xanthobacteraceae</taxon>
        <taxon>Ancylobacter</taxon>
    </lineage>
</organism>
<dbReference type="AlphaFoldDB" id="A0A1G4UPT3"/>
<dbReference type="EMBL" id="FMTP01000010">
    <property type="protein sequence ID" value="SCW95643.1"/>
    <property type="molecule type" value="Genomic_DNA"/>
</dbReference>
<keyword evidence="2" id="KW-1185">Reference proteome</keyword>
<evidence type="ECO:0000313" key="1">
    <source>
        <dbReference type="EMBL" id="SCW95643.1"/>
    </source>
</evidence>
<dbReference type="RefSeq" id="WP_091444141.1">
    <property type="nucleotide sequence ID" value="NZ_FMTP01000010.1"/>
</dbReference>
<gene>
    <name evidence="1" type="ORF">SAMN05660859_0074</name>
</gene>
<reference evidence="2" key="1">
    <citation type="submission" date="2016-10" db="EMBL/GenBank/DDBJ databases">
        <authorList>
            <person name="Varghese N."/>
            <person name="Submissions S."/>
        </authorList>
    </citation>
    <scope>NUCLEOTIDE SEQUENCE [LARGE SCALE GENOMIC DNA]</scope>
    <source>
        <strain evidence="2">CGMCC 1.1761</strain>
    </source>
</reference>
<protein>
    <submittedName>
        <fullName evidence="1">Uncharacterized protein</fullName>
    </submittedName>
</protein>
<sequence>MNVYPEDYEVRLTVAFTDLNGAPVLPSAIRAALYDGEDRLLVDFGDLPFDTELGHKEIVIPAAFNALSAGELSSPRILRVQIVTAAGIIRRPFSYLIEGEFRLALLENTFITYEAAELLARDMADTSAWDNAEPDRRQAALIEAFRRLSAIPLRFAHEDEHGRIIDEEETILISGAWDNISEEEYFGFPARFRRLLRTAQLVEAIELLAGDTTARKHRAGIVSETIGESSVRLQPGAGGAVDYGVSAQTLSHLKGYVYYSSRIFRA</sequence>